<dbReference type="CDD" id="cd00761">
    <property type="entry name" value="Glyco_tranf_GTA_type"/>
    <property type="match status" value="1"/>
</dbReference>
<reference evidence="5 6" key="1">
    <citation type="journal article" date="2018" name="BMC Genomics">
        <title>High genomic variability in the plant pathogenic bacterium Pectobacterium parmentieri deciphered from de novo assembled complete genomes.</title>
        <authorList>
            <person name="Zoledowska S."/>
            <person name="Motyka-Pomagruk A."/>
            <person name="Sledz W."/>
            <person name="Mengoni A."/>
            <person name="Lojkowska E."/>
        </authorList>
    </citation>
    <scope>NUCLEOTIDE SEQUENCE [LARGE SCALE GENOMIC DNA]</scope>
    <source>
        <strain evidence="5 6">IFB5626</strain>
    </source>
</reference>
<dbReference type="InterPro" id="IPR001173">
    <property type="entry name" value="Glyco_trans_2-like"/>
</dbReference>
<dbReference type="SUPFAM" id="SSF53448">
    <property type="entry name" value="Nucleotide-diphospho-sugar transferases"/>
    <property type="match status" value="1"/>
</dbReference>
<dbReference type="GO" id="GO:0016757">
    <property type="term" value="F:glycosyltransferase activity"/>
    <property type="evidence" value="ECO:0007669"/>
    <property type="project" value="UniProtKB-KW"/>
</dbReference>
<dbReference type="EMBL" id="PSZG01000001">
    <property type="protein sequence ID" value="RKO77021.1"/>
    <property type="molecule type" value="Genomic_DNA"/>
</dbReference>
<dbReference type="Proteomes" id="UP000269665">
    <property type="component" value="Unassembled WGS sequence"/>
</dbReference>
<dbReference type="InterPro" id="IPR029044">
    <property type="entry name" value="Nucleotide-diphossugar_trans"/>
</dbReference>
<sequence>MTSEICSVLIPLFNEERNIKNCFDSLSSQKYENLEVIFIDDGSTDLSSNIIDAIMLENPSMNIKKLYQNNMGAAKARELGISHASGKYVAFLDCDDLLSPDAIFSAMKAFNDEKLDISFFKLKFINNKNNLKDFSDFKTDYQCGDKVNGIDAFKRNIKKWQVHGLGVYNKSVLIKSYEEYRKYNPSENYINNDEVIAKIACSMARHVFFSEGVYYYFNNELSTTKRINTDYYKIVYNALIMHEIIIKNGNCESKEWNDSVFSLSSSIWHVAKKFFSYRHHLSNKAEWKESINTANVFVYKYGRVKNVFFFKFLLQLSLSQVIISIF</sequence>
<evidence type="ECO:0000256" key="2">
    <source>
        <dbReference type="ARBA" id="ARBA00022676"/>
    </source>
</evidence>
<dbReference type="PANTHER" id="PTHR43630">
    <property type="entry name" value="POLY-BETA-1,6-N-ACETYL-D-GLUCOSAMINE SYNTHASE"/>
    <property type="match status" value="1"/>
</dbReference>
<name>A0A8B3FBN7_PECPM</name>
<evidence type="ECO:0000313" key="5">
    <source>
        <dbReference type="EMBL" id="RKO77021.1"/>
    </source>
</evidence>
<organism evidence="5 6">
    <name type="scientific">Pectobacterium parmentieri</name>
    <dbReference type="NCBI Taxonomy" id="1905730"/>
    <lineage>
        <taxon>Bacteria</taxon>
        <taxon>Pseudomonadati</taxon>
        <taxon>Pseudomonadota</taxon>
        <taxon>Gammaproteobacteria</taxon>
        <taxon>Enterobacterales</taxon>
        <taxon>Pectobacteriaceae</taxon>
        <taxon>Pectobacterium</taxon>
    </lineage>
</organism>
<dbReference type="PANTHER" id="PTHR43630:SF1">
    <property type="entry name" value="POLY-BETA-1,6-N-ACETYL-D-GLUCOSAMINE SYNTHASE"/>
    <property type="match status" value="1"/>
</dbReference>
<proteinExistence type="inferred from homology"/>
<protein>
    <recommendedName>
        <fullName evidence="4">Glycosyltransferase 2-like domain-containing protein</fullName>
    </recommendedName>
</protein>
<keyword evidence="3" id="KW-0808">Transferase</keyword>
<dbReference type="RefSeq" id="WP_103807727.1">
    <property type="nucleotide sequence ID" value="NZ_BSWE01000001.1"/>
</dbReference>
<evidence type="ECO:0000256" key="3">
    <source>
        <dbReference type="ARBA" id="ARBA00022679"/>
    </source>
</evidence>
<comment type="caution">
    <text evidence="5">The sequence shown here is derived from an EMBL/GenBank/DDBJ whole genome shotgun (WGS) entry which is preliminary data.</text>
</comment>
<evidence type="ECO:0000256" key="1">
    <source>
        <dbReference type="ARBA" id="ARBA00006739"/>
    </source>
</evidence>
<accession>A0A8B3FBN7</accession>
<feature type="domain" description="Glycosyltransferase 2-like" evidence="4">
    <location>
        <begin position="7"/>
        <end position="145"/>
    </location>
</feature>
<evidence type="ECO:0000259" key="4">
    <source>
        <dbReference type="Pfam" id="PF00535"/>
    </source>
</evidence>
<keyword evidence="2" id="KW-0328">Glycosyltransferase</keyword>
<dbReference type="Gene3D" id="3.90.550.10">
    <property type="entry name" value="Spore Coat Polysaccharide Biosynthesis Protein SpsA, Chain A"/>
    <property type="match status" value="1"/>
</dbReference>
<dbReference type="Pfam" id="PF00535">
    <property type="entry name" value="Glycos_transf_2"/>
    <property type="match status" value="1"/>
</dbReference>
<comment type="similarity">
    <text evidence="1">Belongs to the glycosyltransferase 2 family.</text>
</comment>
<gene>
    <name evidence="5" type="ORF">C5E00_09585</name>
</gene>
<evidence type="ECO:0000313" key="6">
    <source>
        <dbReference type="Proteomes" id="UP000269665"/>
    </source>
</evidence>
<dbReference type="AlphaFoldDB" id="A0A8B3FBN7"/>